<accession>A0AAN9KS69</accession>
<organism evidence="1 2">
    <name type="scientific">Canavalia gladiata</name>
    <name type="common">Sword bean</name>
    <name type="synonym">Dolichos gladiatus</name>
    <dbReference type="NCBI Taxonomy" id="3824"/>
    <lineage>
        <taxon>Eukaryota</taxon>
        <taxon>Viridiplantae</taxon>
        <taxon>Streptophyta</taxon>
        <taxon>Embryophyta</taxon>
        <taxon>Tracheophyta</taxon>
        <taxon>Spermatophyta</taxon>
        <taxon>Magnoliopsida</taxon>
        <taxon>eudicotyledons</taxon>
        <taxon>Gunneridae</taxon>
        <taxon>Pentapetalae</taxon>
        <taxon>rosids</taxon>
        <taxon>fabids</taxon>
        <taxon>Fabales</taxon>
        <taxon>Fabaceae</taxon>
        <taxon>Papilionoideae</taxon>
        <taxon>50 kb inversion clade</taxon>
        <taxon>NPAAA clade</taxon>
        <taxon>indigoferoid/millettioid clade</taxon>
        <taxon>Phaseoleae</taxon>
        <taxon>Canavalia</taxon>
    </lineage>
</organism>
<dbReference type="Proteomes" id="UP001367508">
    <property type="component" value="Unassembled WGS sequence"/>
</dbReference>
<protein>
    <submittedName>
        <fullName evidence="1">Uncharacterized protein</fullName>
    </submittedName>
</protein>
<keyword evidence="2" id="KW-1185">Reference proteome</keyword>
<dbReference type="EMBL" id="JAYMYQ010000007">
    <property type="protein sequence ID" value="KAK7321024.1"/>
    <property type="molecule type" value="Genomic_DNA"/>
</dbReference>
<name>A0AAN9KS69_CANGL</name>
<evidence type="ECO:0000313" key="2">
    <source>
        <dbReference type="Proteomes" id="UP001367508"/>
    </source>
</evidence>
<evidence type="ECO:0000313" key="1">
    <source>
        <dbReference type="EMBL" id="KAK7321024.1"/>
    </source>
</evidence>
<comment type="caution">
    <text evidence="1">The sequence shown here is derived from an EMBL/GenBank/DDBJ whole genome shotgun (WGS) entry which is preliminary data.</text>
</comment>
<sequence length="198" mass="22622">MQIKFPSRLENVRIGSCKIDGRSARVYHLRGLFHEIREYWSTVKQARSLFSRYGKFERINPVEVKEKELLFWEGLTSVSGYECWNTTRTLASIGATRSIAGECTCTYEGPSIYSVAMLQDLDVLKILVPMHEEALIMKTMHGEANLITGSHYCLLESGQRRTAKQLAHQVHYMPKSSHTLPIEALECTRNQAMLRSPL</sequence>
<dbReference type="AlphaFoldDB" id="A0AAN9KS69"/>
<gene>
    <name evidence="1" type="ORF">VNO77_31116</name>
</gene>
<reference evidence="1 2" key="1">
    <citation type="submission" date="2024-01" db="EMBL/GenBank/DDBJ databases">
        <title>The genomes of 5 underutilized Papilionoideae crops provide insights into root nodulation and disease resistanc.</title>
        <authorList>
            <person name="Jiang F."/>
        </authorList>
    </citation>
    <scope>NUCLEOTIDE SEQUENCE [LARGE SCALE GENOMIC DNA]</scope>
    <source>
        <strain evidence="1">LVBAO_FW01</strain>
        <tissue evidence="1">Leaves</tissue>
    </source>
</reference>
<proteinExistence type="predicted"/>